<evidence type="ECO:0000313" key="3">
    <source>
        <dbReference type="Proteomes" id="UP001419268"/>
    </source>
</evidence>
<feature type="compositionally biased region" description="Basic and acidic residues" evidence="1">
    <location>
        <begin position="346"/>
        <end position="363"/>
    </location>
</feature>
<feature type="region of interest" description="Disordered" evidence="1">
    <location>
        <begin position="1345"/>
        <end position="1371"/>
    </location>
</feature>
<comment type="caution">
    <text evidence="2">The sequence shown here is derived from an EMBL/GenBank/DDBJ whole genome shotgun (WGS) entry which is preliminary data.</text>
</comment>
<dbReference type="Proteomes" id="UP001419268">
    <property type="component" value="Unassembled WGS sequence"/>
</dbReference>
<feature type="region of interest" description="Disordered" evidence="1">
    <location>
        <begin position="820"/>
        <end position="879"/>
    </location>
</feature>
<feature type="compositionally biased region" description="Basic and acidic residues" evidence="1">
    <location>
        <begin position="173"/>
        <end position="189"/>
    </location>
</feature>
<feature type="compositionally biased region" description="Basic and acidic residues" evidence="1">
    <location>
        <begin position="1524"/>
        <end position="1536"/>
    </location>
</feature>
<feature type="compositionally biased region" description="Polar residues" evidence="1">
    <location>
        <begin position="268"/>
        <end position="292"/>
    </location>
</feature>
<feature type="region of interest" description="Disordered" evidence="1">
    <location>
        <begin position="2026"/>
        <end position="2060"/>
    </location>
</feature>
<feature type="compositionally biased region" description="Basic and acidic residues" evidence="1">
    <location>
        <begin position="128"/>
        <end position="155"/>
    </location>
</feature>
<feature type="region of interest" description="Disordered" evidence="1">
    <location>
        <begin position="564"/>
        <end position="649"/>
    </location>
</feature>
<evidence type="ECO:0000313" key="2">
    <source>
        <dbReference type="EMBL" id="KAK9112785.1"/>
    </source>
</evidence>
<feature type="region of interest" description="Disordered" evidence="1">
    <location>
        <begin position="1524"/>
        <end position="1549"/>
    </location>
</feature>
<dbReference type="CDD" id="cd22249">
    <property type="entry name" value="UDM1_RNF168_RNF169-like"/>
    <property type="match status" value="1"/>
</dbReference>
<feature type="region of interest" description="Disordered" evidence="1">
    <location>
        <begin position="891"/>
        <end position="933"/>
    </location>
</feature>
<reference evidence="2 3" key="1">
    <citation type="submission" date="2024-01" db="EMBL/GenBank/DDBJ databases">
        <title>Genome assemblies of Stephania.</title>
        <authorList>
            <person name="Yang L."/>
        </authorList>
    </citation>
    <scope>NUCLEOTIDE SEQUENCE [LARGE SCALE GENOMIC DNA]</scope>
    <source>
        <strain evidence="2">JXDWG</strain>
        <tissue evidence="2">Leaf</tissue>
    </source>
</reference>
<dbReference type="InterPro" id="IPR051195">
    <property type="entry name" value="Fungal_stress_NST1"/>
</dbReference>
<feature type="compositionally biased region" description="Basic and acidic residues" evidence="1">
    <location>
        <begin position="196"/>
        <end position="209"/>
    </location>
</feature>
<feature type="compositionally biased region" description="Low complexity" evidence="1">
    <location>
        <begin position="834"/>
        <end position="849"/>
    </location>
</feature>
<feature type="region of interest" description="Disordered" evidence="1">
    <location>
        <begin position="2272"/>
        <end position="2317"/>
    </location>
</feature>
<keyword evidence="3" id="KW-1185">Reference proteome</keyword>
<dbReference type="PANTHER" id="PTHR31780">
    <property type="entry name" value="STRESS RESPONSE PROTEIN NST1-RELATED"/>
    <property type="match status" value="1"/>
</dbReference>
<accession>A0AAP0ICX4</accession>
<feature type="region of interest" description="Disordered" evidence="1">
    <location>
        <begin position="1931"/>
        <end position="1957"/>
    </location>
</feature>
<feature type="region of interest" description="Disordered" evidence="1">
    <location>
        <begin position="1249"/>
        <end position="1269"/>
    </location>
</feature>
<feature type="compositionally biased region" description="Basic and acidic residues" evidence="1">
    <location>
        <begin position="532"/>
        <end position="545"/>
    </location>
</feature>
<feature type="compositionally biased region" description="Polar residues" evidence="1">
    <location>
        <begin position="1435"/>
        <end position="1449"/>
    </location>
</feature>
<feature type="region of interest" description="Disordered" evidence="1">
    <location>
        <begin position="737"/>
        <end position="758"/>
    </location>
</feature>
<sequence>MPPREFPTVEKAVVLRGEDFPSLQAATLPAASGPGQKQKDVMQQKQNRKVNEDASESNSYLRPSLQLSLQQNLSSRASSRDVKGGVNGGYSGGSSTYGQFSKKNDLFPSPLPLVRLNHTSDWADDERDVGHAVPDREKDHGSLRSESPWSRDFDAPRGAATLPRSSLLGLSDGWKRDEEAVRPSSRDIARSNVYSRDGRVPSRESRDGNSWKPASSFAKDGTSAWDAEFDRPGASAKSLNLNEDASRERRNNRLSSGDGGWDHFRSGVNGSQESRFGRSNTIYGHGNRQNGNHMVESFNGRGAEQNKLDYSHRYRGDFFQNNFAPKASYSHGGKGNAMNDPILNFGRERRSSSGKQHLEDPFLKDFSSSSGFDGRDPLSGGLAGVIKKKKDVLKQTDFHDPVRESFEAELDRVQKIQEQERQRAIEEQARALELARKEEEERERLAREEEERRRRLEEEAREAAWRAEQERLEAVRLAEEQRIAREEEKRSMVLEEERRKEAARKKLLELEARIARRQAEGTKSENFSAVSGDERNMGTTVKDKDVPRVAEVVDWEDGERMVERITSSASSDSSGLNRSFEVSSRPQCYRNGDYAFPDRKHTNSWKRDVFENGSTSSSSFHLQDHENGYRSPRRDAIGSGRTFNRREFYGSPGVSPARIYSEPHMVDDFPNQRGHRWNFPGDMDHYNRNTEIDPEYSDNLAEKFNDVGWGSGRSRTNPYAPYPERPYQNPEMDGFPSFGRSRYSMRQPRVLPPPSLASMHKSNFKIETDHPHSAFLDGDMSYQPSPRRNKSNIQTAYDDNFQEHEQSRMMDVQQNNTIHQVQKEDGTTAARCDSQSSLSVSSAPSSPTHLSHDDLEDSGYSPVSVPPAEDEEVPPLAADKNVTLAVTVDTGKVGDLSSGSPLEDEEWAIEDNQELPEQEEYDEEENGYREEDELHEVDDERFDLPREFEDLHLEEKDSSGEICQVVLGFNEGVEVGISNNDDFERLSANGENMAGTQQCNVLEDPGSFEGFADVVQSHHSENLSSGIGGEAFENVQETDKAHTDLVLQNLGVPHSFSAASSGYFLEGIESSSSSRPSSQQPLPPVTSDLTSSSGQLVTTSVSNGPAPTETPVNLQFGLFSGPSLLPSPVPAIQIGSIQMPLHLHPPVGPPLTQLHPSSPPFFQFGQVRYASPISQGILPLAPQSMSFIPPSVPVHYPLNQNHESFVHNQAGKDISSESMFLKNNVSSIQVDNQPVLPRIDQSEGRHELNSLTIGQGGDSNTLRSHSKDQHSLISETRISSGLISQAEGRAHHHLDEKKNPRTVVVNDESQGPLKAELPSSRFISKAPGTFAAGNKGKRFVYTVKKSGSKPSHPVSGSPTAEFTGYQGKPRQKFRPNEFRVRESFDKRPTEGLVSSNAGPVEKSNFGGRGHAKSLQMVRKDVASDKTSKQMIESDGLNSDLISSNGVNSEVTEKQLGKEVPSKRSTSIVNISHSGEASKTNNNSEEDVDAPLQSGVVRVFKQSGIEIPSDEDDFIEVRSKRQMLNDRREQREKEIKAKSRVIKAPRKRRSISQNIVESTNSTKSLMSLGGELSNSFHSKPAATEGRDSLNDELSTGFTNGVVSQPLAPIGTPAVTIAATDKRSQARRSLRTGFVPAMNNSVANHLPESLLEGKNVVLDNVSTPLSHWGNIQSNQQVIALTQSQFDEAMKPARFDSLGTSIGDHSSAVIDSNKPSASILAQDKSLSSSSSALNSLLAGETIQFGAVTSPPILPPSSHVISKGLGPPGSGRSDASVDHKLSSIESDCALFFEKGKHLNESCVHLEDPEAEAQAEAAASAVAVAAITSDEIAGNGLGVIVSVSDKKSFVGLENGIHSKGGIGSNQLASQSRAEESLSVALPADLSVETPALSLWPPLPSPQNSSGPMLSHFPGAPPSHFPCYDMNPMLGAPIFAFSPHDESAGTQSQAQESRSSSSGQLGGWPQCHSGIDSFYGPSAGFTGPFISPSGGIPGVQGPPHMVVYNHFAPVAQFGQVGLSFMGATYIPSGKQPDWKHNSASSGTGIGEGDINNLNIAPGQRNSHSMPAPVQHLAPGSPLLPLPSPLTMFDMSPFQPSPDIPVQARWPHVPASPIHSVPLSMPLQQESGFPSQFSHASSVDQMTGSMFREQRSSAPQDGGRNLNVVTDASVTQFPDELGLVDTSNVPTSRALTSKPALYSSTVGNVRSQSVIGKITPKSTGASVAESGLLANSSNSMNSNQVASSALQTQSQQQNLSIQQQYIHPPAHSDHRIIGTHHKVGSGGERSQRRMGGFHSRNQSSGQEKKLAPAKVKQVYVAKTTRTQT</sequence>
<feature type="compositionally biased region" description="Basic and acidic residues" evidence="1">
    <location>
        <begin position="1417"/>
        <end position="1427"/>
    </location>
</feature>
<gene>
    <name evidence="2" type="ORF">Scep_020304</name>
</gene>
<feature type="compositionally biased region" description="Polar residues" evidence="1">
    <location>
        <begin position="2045"/>
        <end position="2058"/>
    </location>
</feature>
<feature type="region of interest" description="Disordered" evidence="1">
    <location>
        <begin position="519"/>
        <end position="545"/>
    </location>
</feature>
<feature type="compositionally biased region" description="Polar residues" evidence="1">
    <location>
        <begin position="612"/>
        <end position="621"/>
    </location>
</feature>
<protein>
    <submittedName>
        <fullName evidence="2">Uncharacterized protein</fullName>
    </submittedName>
</protein>
<feature type="compositionally biased region" description="Low complexity" evidence="1">
    <location>
        <begin position="59"/>
        <end position="77"/>
    </location>
</feature>
<feature type="region of interest" description="Disordered" evidence="1">
    <location>
        <begin position="1566"/>
        <end position="1586"/>
    </location>
</feature>
<feature type="compositionally biased region" description="Basic and acidic residues" evidence="1">
    <location>
        <begin position="622"/>
        <end position="636"/>
    </location>
</feature>
<name>A0AAP0ICX4_9MAGN</name>
<dbReference type="EMBL" id="JBBNAG010000008">
    <property type="protein sequence ID" value="KAK9112785.1"/>
    <property type="molecule type" value="Genomic_DNA"/>
</dbReference>
<organism evidence="2 3">
    <name type="scientific">Stephania cephalantha</name>
    <dbReference type="NCBI Taxonomy" id="152367"/>
    <lineage>
        <taxon>Eukaryota</taxon>
        <taxon>Viridiplantae</taxon>
        <taxon>Streptophyta</taxon>
        <taxon>Embryophyta</taxon>
        <taxon>Tracheophyta</taxon>
        <taxon>Spermatophyta</taxon>
        <taxon>Magnoliopsida</taxon>
        <taxon>Ranunculales</taxon>
        <taxon>Menispermaceae</taxon>
        <taxon>Menispermoideae</taxon>
        <taxon>Cissampelideae</taxon>
        <taxon>Stephania</taxon>
    </lineage>
</organism>
<feature type="compositionally biased region" description="Polar residues" evidence="1">
    <location>
        <begin position="1462"/>
        <end position="1482"/>
    </location>
</feature>
<feature type="compositionally biased region" description="Polar residues" evidence="1">
    <location>
        <begin position="565"/>
        <end position="586"/>
    </location>
</feature>
<proteinExistence type="predicted"/>
<feature type="region of interest" description="Disordered" evidence="1">
    <location>
        <begin position="1068"/>
        <end position="1108"/>
    </location>
</feature>
<feature type="region of interest" description="Disordered" evidence="1">
    <location>
        <begin position="770"/>
        <end position="792"/>
    </location>
</feature>
<feature type="compositionally biased region" description="Low complexity" evidence="1">
    <location>
        <begin position="1941"/>
        <end position="1953"/>
    </location>
</feature>
<feature type="compositionally biased region" description="Polar residues" evidence="1">
    <location>
        <begin position="782"/>
        <end position="792"/>
    </location>
</feature>
<feature type="compositionally biased region" description="Basic and acidic residues" evidence="1">
    <location>
        <begin position="596"/>
        <end position="610"/>
    </location>
</feature>
<feature type="compositionally biased region" description="Acidic residues" evidence="1">
    <location>
        <begin position="902"/>
        <end position="933"/>
    </location>
</feature>
<dbReference type="PANTHER" id="PTHR31780:SF10">
    <property type="entry name" value="LD36051P"/>
    <property type="match status" value="1"/>
</dbReference>
<feature type="compositionally biased region" description="Polar residues" evidence="1">
    <location>
        <begin position="1087"/>
        <end position="1108"/>
    </location>
</feature>
<feature type="region of interest" description="Disordered" evidence="1">
    <location>
        <begin position="328"/>
        <end position="381"/>
    </location>
</feature>
<feature type="region of interest" description="Disordered" evidence="1">
    <location>
        <begin position="24"/>
        <end position="298"/>
    </location>
</feature>
<feature type="region of interest" description="Disordered" evidence="1">
    <location>
        <begin position="436"/>
        <end position="460"/>
    </location>
</feature>
<feature type="compositionally biased region" description="Basic and acidic residues" evidence="1">
    <location>
        <begin position="1450"/>
        <end position="1461"/>
    </location>
</feature>
<feature type="compositionally biased region" description="Low complexity" evidence="1">
    <location>
        <begin position="1070"/>
        <end position="1080"/>
    </location>
</feature>
<feature type="compositionally biased region" description="Polar residues" evidence="1">
    <location>
        <begin position="1249"/>
        <end position="1263"/>
    </location>
</feature>
<evidence type="ECO:0000256" key="1">
    <source>
        <dbReference type="SAM" id="MobiDB-lite"/>
    </source>
</evidence>
<feature type="compositionally biased region" description="Basic residues" evidence="1">
    <location>
        <begin position="1537"/>
        <end position="1549"/>
    </location>
</feature>
<feature type="region of interest" description="Disordered" evidence="1">
    <location>
        <begin position="1388"/>
        <end position="1489"/>
    </location>
</feature>